<feature type="binding site" evidence="9">
    <location>
        <position position="14"/>
    </location>
    <ligand>
        <name>NADPH</name>
        <dbReference type="ChEBI" id="CHEBI:57783"/>
    </ligand>
</feature>
<dbReference type="GO" id="GO:0030145">
    <property type="term" value="F:manganese ion binding"/>
    <property type="evidence" value="ECO:0007669"/>
    <property type="project" value="TreeGrafter"/>
</dbReference>
<accession>A0A7D4UAX5</accession>
<feature type="binding site" evidence="9">
    <location>
        <position position="13"/>
    </location>
    <ligand>
        <name>NADPH</name>
        <dbReference type="ChEBI" id="CHEBI:57783"/>
    </ligand>
</feature>
<evidence type="ECO:0000256" key="2">
    <source>
        <dbReference type="ARBA" id="ARBA00006825"/>
    </source>
</evidence>
<comment type="function">
    <text evidence="9">Catalyzes the NADPH-dependent rearrangement and reduction of 1-deoxy-D-xylulose-5-phosphate (DXP) to 2-C-methyl-D-erythritol 4-phosphate (MEP).</text>
</comment>
<evidence type="ECO:0000313" key="13">
    <source>
        <dbReference type="EMBL" id="QKJ30378.1"/>
    </source>
</evidence>
<comment type="similarity">
    <text evidence="2 9">Belongs to the DXR family.</text>
</comment>
<evidence type="ECO:0000256" key="1">
    <source>
        <dbReference type="ARBA" id="ARBA00005094"/>
    </source>
</evidence>
<dbReference type="Pfam" id="PF02670">
    <property type="entry name" value="DXP_reductoisom"/>
    <property type="match status" value="1"/>
</dbReference>
<feature type="domain" description="1-deoxy-D-xylulose 5-phosphate reductoisomerase N-terminal" evidence="10">
    <location>
        <begin position="7"/>
        <end position="133"/>
    </location>
</feature>
<dbReference type="NCBIfam" id="TIGR00243">
    <property type="entry name" value="Dxr"/>
    <property type="match status" value="1"/>
</dbReference>
<feature type="binding site" evidence="9">
    <location>
        <position position="127"/>
    </location>
    <ligand>
        <name>NADPH</name>
        <dbReference type="ChEBI" id="CHEBI:57783"/>
    </ligand>
</feature>
<dbReference type="GO" id="GO:0030604">
    <property type="term" value="F:1-deoxy-D-xylulose-5-phosphate reductoisomerase activity"/>
    <property type="evidence" value="ECO:0007669"/>
    <property type="project" value="UniProtKB-UniRule"/>
</dbReference>
<evidence type="ECO:0000256" key="9">
    <source>
        <dbReference type="HAMAP-Rule" id="MF_00183"/>
    </source>
</evidence>
<dbReference type="Pfam" id="PF08436">
    <property type="entry name" value="DXP_redisom_C"/>
    <property type="match status" value="1"/>
</dbReference>
<comment type="catalytic activity">
    <reaction evidence="8">
        <text>2-C-methyl-D-erythritol 4-phosphate + NADP(+) = 1-deoxy-D-xylulose 5-phosphate + NADPH + H(+)</text>
        <dbReference type="Rhea" id="RHEA:13717"/>
        <dbReference type="ChEBI" id="CHEBI:15378"/>
        <dbReference type="ChEBI" id="CHEBI:57783"/>
        <dbReference type="ChEBI" id="CHEBI:57792"/>
        <dbReference type="ChEBI" id="CHEBI:58262"/>
        <dbReference type="ChEBI" id="CHEBI:58349"/>
        <dbReference type="EC" id="1.1.1.267"/>
    </reaction>
    <physiologicalReaction direction="right-to-left" evidence="8">
        <dbReference type="Rhea" id="RHEA:13719"/>
    </physiologicalReaction>
</comment>
<dbReference type="SUPFAM" id="SSF69055">
    <property type="entry name" value="1-deoxy-D-xylulose-5-phosphate reductoisomerase, C-terminal domain"/>
    <property type="match status" value="1"/>
</dbReference>
<dbReference type="AlphaFoldDB" id="A0A7D4UAX5"/>
<organism evidence="13 14">
    <name type="scientific">Mucilaginibacter mali</name>
    <dbReference type="NCBI Taxonomy" id="2740462"/>
    <lineage>
        <taxon>Bacteria</taxon>
        <taxon>Pseudomonadati</taxon>
        <taxon>Bacteroidota</taxon>
        <taxon>Sphingobacteriia</taxon>
        <taxon>Sphingobacteriales</taxon>
        <taxon>Sphingobacteriaceae</taxon>
        <taxon>Mucilaginibacter</taxon>
    </lineage>
</organism>
<evidence type="ECO:0000259" key="11">
    <source>
        <dbReference type="Pfam" id="PF08436"/>
    </source>
</evidence>
<dbReference type="Pfam" id="PF13288">
    <property type="entry name" value="DXPR_C"/>
    <property type="match status" value="1"/>
</dbReference>
<protein>
    <recommendedName>
        <fullName evidence="9">1-deoxy-D-xylulose 5-phosphate reductoisomerase</fullName>
        <shortName evidence="9">DXP reductoisomerase</shortName>
        <ecNumber evidence="9">1.1.1.267</ecNumber>
    </recommendedName>
    <alternativeName>
        <fullName evidence="9">1-deoxyxylulose-5-phosphate reductoisomerase</fullName>
    </alternativeName>
    <alternativeName>
        <fullName evidence="9">2-C-methyl-D-erythritol 4-phosphate synthase</fullName>
    </alternativeName>
</protein>
<dbReference type="Proteomes" id="UP000505355">
    <property type="component" value="Chromosome"/>
</dbReference>
<evidence type="ECO:0000256" key="6">
    <source>
        <dbReference type="ARBA" id="ARBA00023211"/>
    </source>
</evidence>
<dbReference type="SUPFAM" id="SSF51735">
    <property type="entry name" value="NAD(P)-binding Rossmann-fold domains"/>
    <property type="match status" value="1"/>
</dbReference>
<dbReference type="InterPro" id="IPR036291">
    <property type="entry name" value="NAD(P)-bd_dom_sf"/>
</dbReference>
<feature type="binding site" evidence="9">
    <location>
        <position position="206"/>
    </location>
    <ligand>
        <name>NADPH</name>
        <dbReference type="ChEBI" id="CHEBI:57783"/>
    </ligand>
</feature>
<dbReference type="InterPro" id="IPR026877">
    <property type="entry name" value="DXPR_C"/>
</dbReference>
<evidence type="ECO:0000256" key="4">
    <source>
        <dbReference type="ARBA" id="ARBA00022857"/>
    </source>
</evidence>
<feature type="binding site" evidence="9">
    <location>
        <position position="218"/>
    </location>
    <ligand>
        <name>1-deoxy-D-xylulose 5-phosphate</name>
        <dbReference type="ChEBI" id="CHEBI:57792"/>
    </ligand>
</feature>
<feature type="binding site" evidence="9">
    <location>
        <position position="222"/>
    </location>
    <ligand>
        <name>1-deoxy-D-xylulose 5-phosphate</name>
        <dbReference type="ChEBI" id="CHEBI:57792"/>
    </ligand>
</feature>
<feature type="binding site" evidence="9">
    <location>
        <position position="177"/>
    </location>
    <ligand>
        <name>1-deoxy-D-xylulose 5-phosphate</name>
        <dbReference type="ChEBI" id="CHEBI:57792"/>
    </ligand>
</feature>
<evidence type="ECO:0000256" key="3">
    <source>
        <dbReference type="ARBA" id="ARBA00022723"/>
    </source>
</evidence>
<dbReference type="PANTHER" id="PTHR30525:SF0">
    <property type="entry name" value="1-DEOXY-D-XYLULOSE 5-PHOSPHATE REDUCTOISOMERASE, CHLOROPLASTIC"/>
    <property type="match status" value="1"/>
</dbReference>
<evidence type="ECO:0000259" key="10">
    <source>
        <dbReference type="Pfam" id="PF02670"/>
    </source>
</evidence>
<evidence type="ECO:0000256" key="5">
    <source>
        <dbReference type="ARBA" id="ARBA00023002"/>
    </source>
</evidence>
<dbReference type="GO" id="GO:0070402">
    <property type="term" value="F:NADPH binding"/>
    <property type="evidence" value="ECO:0007669"/>
    <property type="project" value="InterPro"/>
</dbReference>
<keyword evidence="7 9" id="KW-0414">Isoprene biosynthesis</keyword>
<feature type="domain" description="1-deoxy-D-xylulose 5-phosphate reductoisomerase C-terminal" evidence="11">
    <location>
        <begin position="147"/>
        <end position="230"/>
    </location>
</feature>
<dbReference type="GO" id="GO:0016853">
    <property type="term" value="F:isomerase activity"/>
    <property type="evidence" value="ECO:0007669"/>
    <property type="project" value="UniProtKB-KW"/>
</dbReference>
<dbReference type="PIRSF" id="PIRSF006205">
    <property type="entry name" value="Dxp_reductismrs"/>
    <property type="match status" value="1"/>
</dbReference>
<feature type="domain" description="DXP reductoisomerase C-terminal" evidence="12">
    <location>
        <begin position="262"/>
        <end position="377"/>
    </location>
</feature>
<dbReference type="PANTHER" id="PTHR30525">
    <property type="entry name" value="1-DEOXY-D-XYLULOSE 5-PHOSPHATE REDUCTOISOMERASE"/>
    <property type="match status" value="1"/>
</dbReference>
<gene>
    <name evidence="9" type="primary">dxr</name>
    <name evidence="13" type="ORF">HQ865_11625</name>
</gene>
<dbReference type="EMBL" id="CP054139">
    <property type="protein sequence ID" value="QKJ30378.1"/>
    <property type="molecule type" value="Genomic_DNA"/>
</dbReference>
<dbReference type="InterPro" id="IPR003821">
    <property type="entry name" value="DXP_reductoisomerase"/>
</dbReference>
<feature type="binding site" evidence="9">
    <location>
        <position position="151"/>
    </location>
    <ligand>
        <name>Mn(2+)</name>
        <dbReference type="ChEBI" id="CHEBI:29035"/>
    </ligand>
</feature>
<dbReference type="InterPro" id="IPR013644">
    <property type="entry name" value="DXP_reductoisomerase_C"/>
</dbReference>
<feature type="binding site" evidence="9">
    <location>
        <position position="153"/>
    </location>
    <ligand>
        <name>1-deoxy-D-xylulose 5-phosphate</name>
        <dbReference type="ChEBI" id="CHEBI:57792"/>
    </ligand>
</feature>
<feature type="binding site" evidence="9">
    <location>
        <position position="16"/>
    </location>
    <ligand>
        <name>NADPH</name>
        <dbReference type="ChEBI" id="CHEBI:57783"/>
    </ligand>
</feature>
<keyword evidence="9" id="KW-0460">Magnesium</keyword>
<evidence type="ECO:0000259" key="12">
    <source>
        <dbReference type="Pfam" id="PF13288"/>
    </source>
</evidence>
<dbReference type="HAMAP" id="MF_00183">
    <property type="entry name" value="DXP_reductoisom"/>
    <property type="match status" value="1"/>
</dbReference>
<dbReference type="Gene3D" id="1.10.1740.10">
    <property type="match status" value="1"/>
</dbReference>
<feature type="binding site" evidence="9">
    <location>
        <position position="153"/>
    </location>
    <ligand>
        <name>Mn(2+)</name>
        <dbReference type="ChEBI" id="CHEBI:29035"/>
    </ligand>
</feature>
<keyword evidence="14" id="KW-1185">Reference proteome</keyword>
<dbReference type="GO" id="GO:0051484">
    <property type="term" value="P:isopentenyl diphosphate biosynthetic process, methylerythritol 4-phosphate pathway involved in terpenoid biosynthetic process"/>
    <property type="evidence" value="ECO:0007669"/>
    <property type="project" value="UniProtKB-ARBA"/>
</dbReference>
<dbReference type="FunFam" id="3.40.50.720:FF:000045">
    <property type="entry name" value="1-deoxy-D-xylulose 5-phosphate reductoisomerase"/>
    <property type="match status" value="1"/>
</dbReference>
<feature type="binding site" evidence="9">
    <location>
        <position position="41"/>
    </location>
    <ligand>
        <name>NADPH</name>
        <dbReference type="ChEBI" id="CHEBI:57783"/>
    </ligand>
</feature>
<dbReference type="SUPFAM" id="SSF55347">
    <property type="entry name" value="Glyceraldehyde-3-phosphate dehydrogenase-like, C-terminal domain"/>
    <property type="match status" value="1"/>
</dbReference>
<dbReference type="EC" id="1.1.1.267" evidence="9"/>
<proteinExistence type="inferred from homology"/>
<keyword evidence="3 9" id="KW-0479">Metal-binding</keyword>
<feature type="binding site" evidence="9">
    <location>
        <position position="213"/>
    </location>
    <ligand>
        <name>1-deoxy-D-xylulose 5-phosphate</name>
        <dbReference type="ChEBI" id="CHEBI:57792"/>
    </ligand>
</feature>
<keyword evidence="5 9" id="KW-0560">Oxidoreductase</keyword>
<evidence type="ECO:0000256" key="8">
    <source>
        <dbReference type="ARBA" id="ARBA00048543"/>
    </source>
</evidence>
<feature type="binding site" evidence="9">
    <location>
        <position position="152"/>
    </location>
    <ligand>
        <name>1-deoxy-D-xylulose 5-phosphate</name>
        <dbReference type="ChEBI" id="CHEBI:57792"/>
    </ligand>
</feature>
<evidence type="ECO:0000256" key="7">
    <source>
        <dbReference type="ARBA" id="ARBA00023229"/>
    </source>
</evidence>
<feature type="binding site" evidence="9">
    <location>
        <position position="200"/>
    </location>
    <ligand>
        <name>1-deoxy-D-xylulose 5-phosphate</name>
        <dbReference type="ChEBI" id="CHEBI:57792"/>
    </ligand>
</feature>
<feature type="binding site" evidence="9">
    <location>
        <position position="125"/>
    </location>
    <ligand>
        <name>NADPH</name>
        <dbReference type="ChEBI" id="CHEBI:57783"/>
    </ligand>
</feature>
<dbReference type="InterPro" id="IPR036169">
    <property type="entry name" value="DXPR_C_sf"/>
</dbReference>
<dbReference type="InterPro" id="IPR013512">
    <property type="entry name" value="DXP_reductoisomerase_N"/>
</dbReference>
<dbReference type="KEGG" id="mmab:HQ865_11625"/>
<dbReference type="NCBIfam" id="NF009114">
    <property type="entry name" value="PRK12464.1"/>
    <property type="match status" value="1"/>
</dbReference>
<sequence>MNNIKNIAVLGSTGSIGTQTLEVIQENPELFHAYVLTAQTNADLLIAQSLKFKPAYAIICDEQKYPLVKQALAHTAVKVRCGHQAICEVVTEKHIDVVLTAMVGFSGLEPTIAAIKAGKDIALANKETLVVAGELVTALAKQHNVKILPVDSEHSAIFQCLAGEGHNEIEKIILTASGGPFRGKSSAFLANVTREQALKHPNWVMGAKITIDSASLMNKGLEVIEAKWLFGLTPEQIEVIVHPQSIIHSMVQFTDGSIKAQMGLPDMKLPIQYALTYPHRVRNEFKRFDFTAYPNLSFEKPDMESFRNLKLAFDALDRGGNMPCIINAANEVAVAGFLKDEVGFLAMSDVIEQCMADVEFKETPTLNDYLNTDKETRILAEYLIKHNAPNGVNNLITK</sequence>
<feature type="binding site" evidence="9">
    <location>
        <position position="219"/>
    </location>
    <ligand>
        <name>1-deoxy-D-xylulose 5-phosphate</name>
        <dbReference type="ChEBI" id="CHEBI:57792"/>
    </ligand>
</feature>
<feature type="binding site" evidence="9">
    <location>
        <position position="126"/>
    </location>
    <ligand>
        <name>1-deoxy-D-xylulose 5-phosphate</name>
        <dbReference type="ChEBI" id="CHEBI:57792"/>
    </ligand>
</feature>
<evidence type="ECO:0000313" key="14">
    <source>
        <dbReference type="Proteomes" id="UP000505355"/>
    </source>
</evidence>
<reference evidence="13 14" key="1">
    <citation type="submission" date="2020-05" db="EMBL/GenBank/DDBJ databases">
        <title>Mucilaginibacter mali sp. nov.</title>
        <authorList>
            <person name="Kim H.S."/>
            <person name="Lee K.C."/>
            <person name="Suh M.K."/>
            <person name="Kim J.-S."/>
            <person name="Han K.-I."/>
            <person name="Eom M.K."/>
            <person name="Shin Y.K."/>
            <person name="Lee J.-S."/>
        </authorList>
    </citation>
    <scope>NUCLEOTIDE SEQUENCE [LARGE SCALE GENOMIC DNA]</scope>
    <source>
        <strain evidence="13 14">G2-14</strain>
    </source>
</reference>
<feature type="binding site" evidence="9">
    <location>
        <position position="15"/>
    </location>
    <ligand>
        <name>NADPH</name>
        <dbReference type="ChEBI" id="CHEBI:57783"/>
    </ligand>
</feature>
<keyword evidence="13" id="KW-0413">Isomerase</keyword>
<dbReference type="UniPathway" id="UPA00056">
    <property type="reaction ID" value="UER00092"/>
</dbReference>
<comment type="caution">
    <text evidence="9">Lacks conserved residue(s) required for the propagation of feature annotation.</text>
</comment>
<name>A0A7D4UAX5_9SPHI</name>
<feature type="binding site" evidence="9">
    <location>
        <position position="222"/>
    </location>
    <ligand>
        <name>Mn(2+)</name>
        <dbReference type="ChEBI" id="CHEBI:29035"/>
    </ligand>
</feature>
<comment type="pathway">
    <text evidence="1 9">Isoprenoid biosynthesis; isopentenyl diphosphate biosynthesis via DXP pathway; isopentenyl diphosphate from 1-deoxy-D-xylulose 5-phosphate: step 1/6.</text>
</comment>
<keyword evidence="4 9" id="KW-0521">NADP</keyword>
<comment type="cofactor">
    <cofactor evidence="9">
        <name>Mg(2+)</name>
        <dbReference type="ChEBI" id="CHEBI:18420"/>
    </cofactor>
    <cofactor evidence="9">
        <name>Mn(2+)</name>
        <dbReference type="ChEBI" id="CHEBI:29035"/>
    </cofactor>
</comment>
<keyword evidence="6 9" id="KW-0464">Manganese</keyword>
<dbReference type="Gene3D" id="3.40.50.720">
    <property type="entry name" value="NAD(P)-binding Rossmann-like Domain"/>
    <property type="match status" value="1"/>
</dbReference>